<dbReference type="Pfam" id="PF13086">
    <property type="entry name" value="AAA_11"/>
    <property type="match status" value="1"/>
</dbReference>
<proteinExistence type="predicted"/>
<dbReference type="GO" id="GO:0031048">
    <property type="term" value="P:regulatory ncRNA-mediated heterochromatin formation"/>
    <property type="evidence" value="ECO:0007669"/>
    <property type="project" value="TreeGrafter"/>
</dbReference>
<feature type="domain" description="DNA2/NAM7 helicase helicase" evidence="3">
    <location>
        <begin position="550"/>
        <end position="931"/>
    </location>
</feature>
<evidence type="ECO:0000259" key="3">
    <source>
        <dbReference type="Pfam" id="PF13086"/>
    </source>
</evidence>
<dbReference type="PANTHER" id="PTHR10887">
    <property type="entry name" value="DNA2/NAM7 HELICASE FAMILY"/>
    <property type="match status" value="1"/>
</dbReference>
<organism evidence="5 6">
    <name type="scientific">Neolecta irregularis (strain DAH-3)</name>
    <dbReference type="NCBI Taxonomy" id="1198029"/>
    <lineage>
        <taxon>Eukaryota</taxon>
        <taxon>Fungi</taxon>
        <taxon>Dikarya</taxon>
        <taxon>Ascomycota</taxon>
        <taxon>Taphrinomycotina</taxon>
        <taxon>Neolectales</taxon>
        <taxon>Neolectaceae</taxon>
        <taxon>Neolecta</taxon>
    </lineage>
</organism>
<dbReference type="CDD" id="cd06008">
    <property type="entry name" value="NF-X1-zinc-finger"/>
    <property type="match status" value="1"/>
</dbReference>
<comment type="caution">
    <text evidence="5">The sequence shown here is derived from an EMBL/GenBank/DDBJ whole genome shotgun (WGS) entry which is preliminary data.</text>
</comment>
<dbReference type="CDD" id="cd18808">
    <property type="entry name" value="SF1_C_Upf1"/>
    <property type="match status" value="1"/>
</dbReference>
<dbReference type="InterPro" id="IPR041677">
    <property type="entry name" value="DNA2/NAM7_AAA_11"/>
</dbReference>
<feature type="domain" description="DNA2/NAM7 helicase-like C-terminal" evidence="4">
    <location>
        <begin position="948"/>
        <end position="1195"/>
    </location>
</feature>
<dbReference type="Proteomes" id="UP000186594">
    <property type="component" value="Unassembled WGS sequence"/>
</dbReference>
<name>A0A1U7LSF4_NEOID</name>
<dbReference type="SUPFAM" id="SSF52540">
    <property type="entry name" value="P-loop containing nucleoside triphosphate hydrolases"/>
    <property type="match status" value="1"/>
</dbReference>
<dbReference type="FunFam" id="3.40.50.300:FF:001660">
    <property type="entry name" value="NF-X1 finger and helicase protein, putative"/>
    <property type="match status" value="1"/>
</dbReference>
<evidence type="ECO:0000256" key="2">
    <source>
        <dbReference type="SAM" id="Coils"/>
    </source>
</evidence>
<dbReference type="STRING" id="1198029.A0A1U7LSF4"/>
<keyword evidence="1" id="KW-0378">Hydrolase</keyword>
<dbReference type="InterPro" id="IPR041679">
    <property type="entry name" value="DNA2/NAM7-like_C"/>
</dbReference>
<evidence type="ECO:0000259" key="4">
    <source>
        <dbReference type="Pfam" id="PF13087"/>
    </source>
</evidence>
<dbReference type="Gene3D" id="3.40.50.300">
    <property type="entry name" value="P-loop containing nucleotide triphosphate hydrolases"/>
    <property type="match status" value="3"/>
</dbReference>
<protein>
    <submittedName>
        <fullName evidence="5">NFX1-type zinc finger-containing protein 1</fullName>
    </submittedName>
</protein>
<dbReference type="InterPro" id="IPR045055">
    <property type="entry name" value="DNA2/NAM7-like"/>
</dbReference>
<accession>A0A1U7LSF4</accession>
<dbReference type="InterPro" id="IPR047187">
    <property type="entry name" value="SF1_C_Upf1"/>
</dbReference>
<dbReference type="PANTHER" id="PTHR10887:SF445">
    <property type="entry name" value="NFX1-TYPE ZINC FINGER-CONTAINING PROTEIN 1"/>
    <property type="match status" value="1"/>
</dbReference>
<gene>
    <name evidence="5" type="ORF">NEOLI_002085</name>
</gene>
<dbReference type="Pfam" id="PF13087">
    <property type="entry name" value="AAA_12"/>
    <property type="match status" value="1"/>
</dbReference>
<keyword evidence="1" id="KW-0067">ATP-binding</keyword>
<reference evidence="5 6" key="1">
    <citation type="submission" date="2016-04" db="EMBL/GenBank/DDBJ databases">
        <title>Evolutionary innovation and constraint leading to complex multicellularity in the Ascomycota.</title>
        <authorList>
            <person name="Cisse O."/>
            <person name="Nguyen A."/>
            <person name="Hewitt D.A."/>
            <person name="Jedd G."/>
            <person name="Stajich J.E."/>
        </authorList>
    </citation>
    <scope>NUCLEOTIDE SEQUENCE [LARGE SCALE GENOMIC DNA]</scope>
    <source>
        <strain evidence="5 6">DAH-3</strain>
    </source>
</reference>
<dbReference type="GO" id="GO:0004386">
    <property type="term" value="F:helicase activity"/>
    <property type="evidence" value="ECO:0007669"/>
    <property type="project" value="InterPro"/>
</dbReference>
<sequence length="1413" mass="159484">MSASQVREFVSSALALLDAPDHHEEKMELVDSMGTPGAQGLERILEIIEMPISAEKISVALFRTKDLEFESVVLSFLKILVHEELLKRTVVFQLGNLYSSIYGESGARAVPFLEKLTSALSHYTSTNSKSPIAHEALDLLVSFLLQIVKRNSGAKFQDSFAEHISVFIGIQIMLLDLRATTTSTRLHSNLKILNRMVSNGQEMLRLSQKLAEQESKFVTPTGTILAIASLVDLPGNLSDAGPRHDNDLVGINQINILPTRSEILSVREAYMPSMLSNSDHFLQDGMSRLYDIQFRLLREDMVGPLKEAVAGAVHDIRHSVKIVKKHRGSENSLLFHEFRDVRINGVRFHKSLGMTFEISFASPVNSNKTASKKFWERTRSLSNGNLMCLILNDSDKTPDTEVIFCSVTFKDIKKLISSPDRCTVSIRLLSSGTRCEYDEMLLLRILTNQLDAYRQQCVVEYPGILYESYRPFLECLQNRHPEEAPFYDYLCGLNVRGVGKMVEVPPPFYAREKILEFDIAKISGSRESLMAPSSSRDITFLQLLKTHTTLDKEQQMAVLSAVRQELCIIQGPPGTGKSFVGVAIVSLLLSVKKEIGGGPIICVCFTNHALDQFLEHLLNRGIEKIGRIGGSSKSERLMPYNLRNLVQDVRSPATGRRKIWKTMRKIEKSVAAVEHKAKSLQSGHISWEAISDYLSVEFPHLFYQLAHPLDGDGFQIQNATNAFDFWIKGADIQVYEQPLSPIGPKTTTLKKKEPRQSNFFDIFNNLDVTEYSIQDKELDIENLSIQDSPFLPKIPEYVGFNRPIEQLMLVDDIWETSRMERQRLVDTWKVELEDEWQTDLQQANDELKKHQSQLSELRDEANRSCLSKLDVIGLTTNGMARYTTLVNSLRSKIIICEEAGEVLEAHTLTSFCPSIEHAILIGDHQQLRPKVNNFNLSLESRQGKSLRLDESLFERLCNKKWNDEDNGRPLEFPTTTLRVQRRMRPEISQLIRNTLYPDLQDDPRTFDYPDVSGMRYNLEWMSHESPEGGSDQNGQTDRSHYNKFEVKIIGALVQHLLRQFKYSMNDIAVLTPYVGQLLALREELGSIYTIAINDRDQVLVNEAQDRMRDLTTETLNARDDSPDEVERKISADKCSALTQLRLATVDNFQGEEAKVVLVSLVRSNPNGNIGFLKSFNRVNVLLSRAMHGMYIVGNVNLARKSDFWASIIRQLEMRNRIQKGFHLACPRHLECITIAEKPEDFYLKAPEGGCNLPCGGKLPCGHACTLKCHDEALHSKTACFEACLKLHKPCGHPCMQRCSDACGKCSKIVDSVQLPCGHWIQSPECWMTWTLDSVTCREVVEKKVPGCQHVIQTECFRDTNSSSFNCFELCGSTLPCGHSIATLPVLHDNICIAKSPVVAFTDHANIPVLKIAI</sequence>
<dbReference type="GO" id="GO:0031380">
    <property type="term" value="C:nuclear RNA-directed RNA polymerase complex"/>
    <property type="evidence" value="ECO:0007669"/>
    <property type="project" value="TreeGrafter"/>
</dbReference>
<dbReference type="OrthoDB" id="2423195at2759"/>
<dbReference type="OMA" id="FHRFEGL"/>
<feature type="coiled-coil region" evidence="2">
    <location>
        <begin position="833"/>
        <end position="860"/>
    </location>
</feature>
<keyword evidence="6" id="KW-1185">Reference proteome</keyword>
<evidence type="ECO:0000313" key="5">
    <source>
        <dbReference type="EMBL" id="OLL25606.1"/>
    </source>
</evidence>
<dbReference type="EMBL" id="LXFE01000350">
    <property type="protein sequence ID" value="OLL25606.1"/>
    <property type="molecule type" value="Genomic_DNA"/>
</dbReference>
<dbReference type="InterPro" id="IPR027417">
    <property type="entry name" value="P-loop_NTPase"/>
</dbReference>
<evidence type="ECO:0000256" key="1">
    <source>
        <dbReference type="ARBA" id="ARBA00022806"/>
    </source>
</evidence>
<keyword evidence="1" id="KW-0547">Nucleotide-binding</keyword>
<keyword evidence="1" id="KW-0347">Helicase</keyword>
<keyword evidence="2" id="KW-0175">Coiled coil</keyword>
<evidence type="ECO:0000313" key="6">
    <source>
        <dbReference type="Proteomes" id="UP000186594"/>
    </source>
</evidence>